<protein>
    <submittedName>
        <fullName evidence="2">Dioxygenase</fullName>
    </submittedName>
</protein>
<gene>
    <name evidence="2" type="ORF">AOQ71_17185</name>
</gene>
<dbReference type="PANTHER" id="PTHR20883:SF48">
    <property type="entry name" value="ECTOINE DIOXYGENASE"/>
    <property type="match status" value="1"/>
</dbReference>
<sequence length="263" mass="30541">MLTDAQKAKWHRDGYLRLEGFFDAPTRNRISDFVEDVARWDVSTDKWMKWFEKTTDNRKIISKVENFLDYHDALRQTLLADGRIRTAIEKLLDEDTRMLKELLIFKYPDSGGYRPHQDIYHIPHKIPERMVHAIAAIAIDDAAPDNGGLFFTPGRHKEGVFPMDAGGVINPDVADCFEWEPTPWKAGDVFIFDDYAPHYSLPNKSDRSRRVIYLVFQRASTGGPDRAEYNRMKRAYNPPEGKVSDLEDLKKPNGIFYRDDRNT</sequence>
<name>A0A0R3DQV1_9BRAD</name>
<dbReference type="AlphaFoldDB" id="A0A0R3DQV1"/>
<dbReference type="SUPFAM" id="SSF51197">
    <property type="entry name" value="Clavaminate synthase-like"/>
    <property type="match status" value="1"/>
</dbReference>
<dbReference type="PANTHER" id="PTHR20883">
    <property type="entry name" value="PHYTANOYL-COA DIOXYGENASE DOMAIN CONTAINING 1"/>
    <property type="match status" value="1"/>
</dbReference>
<accession>A0A0R3DQV1</accession>
<dbReference type="OrthoDB" id="9791262at2"/>
<dbReference type="Gene3D" id="2.60.120.620">
    <property type="entry name" value="q2cbj1_9rhob like domain"/>
    <property type="match status" value="1"/>
</dbReference>
<proteinExistence type="predicted"/>
<dbReference type="EMBL" id="LJYG01000070">
    <property type="protein sequence ID" value="KRQ12139.1"/>
    <property type="molecule type" value="Genomic_DNA"/>
</dbReference>
<organism evidence="2 3">
    <name type="scientific">Bradyrhizobium manausense</name>
    <dbReference type="NCBI Taxonomy" id="989370"/>
    <lineage>
        <taxon>Bacteria</taxon>
        <taxon>Pseudomonadati</taxon>
        <taxon>Pseudomonadota</taxon>
        <taxon>Alphaproteobacteria</taxon>
        <taxon>Hyphomicrobiales</taxon>
        <taxon>Nitrobacteraceae</taxon>
        <taxon>Bradyrhizobium</taxon>
    </lineage>
</organism>
<dbReference type="STRING" id="989370.AOQ71_17185"/>
<comment type="caution">
    <text evidence="2">The sequence shown here is derived from an EMBL/GenBank/DDBJ whole genome shotgun (WGS) entry which is preliminary data.</text>
</comment>
<dbReference type="Pfam" id="PF05721">
    <property type="entry name" value="PhyH"/>
    <property type="match status" value="1"/>
</dbReference>
<reference evidence="2 3" key="1">
    <citation type="submission" date="2015-09" db="EMBL/GenBank/DDBJ databases">
        <title>Draft Genome Sequence of Bradyrhizobium manausense Strain BR 3351T, a Novel Symbiotic Nitrogen-Fixing Alphaproteobacterium Isolated from Brazilian Amazon Rain Forest.</title>
        <authorList>
            <person name="De Araujo J.L."/>
            <person name="Zilli J.E."/>
        </authorList>
    </citation>
    <scope>NUCLEOTIDE SEQUENCE [LARGE SCALE GENOMIC DNA]</scope>
    <source>
        <strain evidence="2 3">BR3351</strain>
    </source>
</reference>
<evidence type="ECO:0000313" key="3">
    <source>
        <dbReference type="Proteomes" id="UP000051936"/>
    </source>
</evidence>
<dbReference type="Proteomes" id="UP000051936">
    <property type="component" value="Unassembled WGS sequence"/>
</dbReference>
<keyword evidence="2" id="KW-0560">Oxidoreductase</keyword>
<evidence type="ECO:0000256" key="1">
    <source>
        <dbReference type="ARBA" id="ARBA00001954"/>
    </source>
</evidence>
<keyword evidence="3" id="KW-1185">Reference proteome</keyword>
<evidence type="ECO:0000313" key="2">
    <source>
        <dbReference type="EMBL" id="KRQ12139.1"/>
    </source>
</evidence>
<dbReference type="InterPro" id="IPR008775">
    <property type="entry name" value="Phytyl_CoA_dOase-like"/>
</dbReference>
<dbReference type="RefSeq" id="WP_057748269.1">
    <property type="nucleotide sequence ID" value="NZ_LJYG01000070.1"/>
</dbReference>
<comment type="cofactor">
    <cofactor evidence="1">
        <name>Fe(2+)</name>
        <dbReference type="ChEBI" id="CHEBI:29033"/>
    </cofactor>
</comment>
<dbReference type="GO" id="GO:0005506">
    <property type="term" value="F:iron ion binding"/>
    <property type="evidence" value="ECO:0007669"/>
    <property type="project" value="UniProtKB-ARBA"/>
</dbReference>
<dbReference type="GO" id="GO:0016706">
    <property type="term" value="F:2-oxoglutarate-dependent dioxygenase activity"/>
    <property type="evidence" value="ECO:0007669"/>
    <property type="project" value="UniProtKB-ARBA"/>
</dbReference>
<keyword evidence="2" id="KW-0223">Dioxygenase</keyword>